<protein>
    <submittedName>
        <fullName evidence="15">C2H2-type domain-containing protein</fullName>
    </submittedName>
</protein>
<feature type="region of interest" description="Disordered" evidence="11">
    <location>
        <begin position="42"/>
        <end position="65"/>
    </location>
</feature>
<name>A0A183CWT5_9BILA</name>
<dbReference type="GO" id="GO:0006357">
    <property type="term" value="P:regulation of transcription by RNA polymerase II"/>
    <property type="evidence" value="ECO:0007669"/>
    <property type="project" value="TreeGrafter"/>
</dbReference>
<feature type="domain" description="C2H2-type" evidence="12">
    <location>
        <begin position="135"/>
        <end position="163"/>
    </location>
</feature>
<dbReference type="PANTHER" id="PTHR24404:SF114">
    <property type="entry name" value="KLUMPFUSS, ISOFORM B-RELATED"/>
    <property type="match status" value="1"/>
</dbReference>
<keyword evidence="3" id="KW-0677">Repeat</keyword>
<evidence type="ECO:0000256" key="10">
    <source>
        <dbReference type="PROSITE-ProRule" id="PRU00042"/>
    </source>
</evidence>
<dbReference type="InterPro" id="IPR036236">
    <property type="entry name" value="Znf_C2H2_sf"/>
</dbReference>
<dbReference type="Proteomes" id="UP000271098">
    <property type="component" value="Unassembled WGS sequence"/>
</dbReference>
<keyword evidence="5" id="KW-0862">Zinc</keyword>
<keyword evidence="7" id="KW-0238">DNA-binding</keyword>
<evidence type="ECO:0000313" key="15">
    <source>
        <dbReference type="WBParaSite" id="GPUH_0000092601-mRNA-1"/>
    </source>
</evidence>
<evidence type="ECO:0000259" key="12">
    <source>
        <dbReference type="PROSITE" id="PS50157"/>
    </source>
</evidence>
<dbReference type="OrthoDB" id="8113227at2759"/>
<dbReference type="GO" id="GO:0008270">
    <property type="term" value="F:zinc ion binding"/>
    <property type="evidence" value="ECO:0007669"/>
    <property type="project" value="UniProtKB-KW"/>
</dbReference>
<accession>A0A183CWT5</accession>
<gene>
    <name evidence="13" type="ORF">GPUH_LOCUS926</name>
</gene>
<dbReference type="WBParaSite" id="GPUH_0000092601-mRNA-1">
    <property type="protein sequence ID" value="GPUH_0000092601-mRNA-1"/>
    <property type="gene ID" value="GPUH_0000092601"/>
</dbReference>
<evidence type="ECO:0000256" key="7">
    <source>
        <dbReference type="ARBA" id="ARBA00023125"/>
    </source>
</evidence>
<proteinExistence type="predicted"/>
<dbReference type="FunFam" id="3.30.160.60:FF:000130">
    <property type="entry name" value="Spalt-like transcription factor 4"/>
    <property type="match status" value="1"/>
</dbReference>
<dbReference type="SUPFAM" id="SSF57667">
    <property type="entry name" value="beta-beta-alpha zinc fingers"/>
    <property type="match status" value="1"/>
</dbReference>
<reference evidence="15" key="1">
    <citation type="submission" date="2016-06" db="UniProtKB">
        <authorList>
            <consortium name="WormBaseParasite"/>
        </authorList>
    </citation>
    <scope>IDENTIFICATION</scope>
</reference>
<sequence>MKDLEKSTHILTNTDARKTHTQTCAHIRTVPSTRIFNHHTHLARSSTSRRSKHGRTLQYSPVRGGSKSWRHLSPVGQASQSPLLHSPQVTWLPVLSHEKIRENIRYPVKCALCNRVYERYYMAAHERTHTGEQPFQCPICPRRFSEKGSMKMHVVRMHGISDPHELELLTEPAIMEPQHP</sequence>
<organism evidence="15">
    <name type="scientific">Gongylonema pulchrum</name>
    <dbReference type="NCBI Taxonomy" id="637853"/>
    <lineage>
        <taxon>Eukaryota</taxon>
        <taxon>Metazoa</taxon>
        <taxon>Ecdysozoa</taxon>
        <taxon>Nematoda</taxon>
        <taxon>Chromadorea</taxon>
        <taxon>Rhabditida</taxon>
        <taxon>Spirurina</taxon>
        <taxon>Spiruromorpha</taxon>
        <taxon>Spiruroidea</taxon>
        <taxon>Gongylonematidae</taxon>
        <taxon>Gongylonema</taxon>
    </lineage>
</organism>
<dbReference type="GO" id="GO:0000978">
    <property type="term" value="F:RNA polymerase II cis-regulatory region sequence-specific DNA binding"/>
    <property type="evidence" value="ECO:0007669"/>
    <property type="project" value="TreeGrafter"/>
</dbReference>
<dbReference type="GO" id="GO:0003700">
    <property type="term" value="F:DNA-binding transcription factor activity"/>
    <property type="evidence" value="ECO:0007669"/>
    <property type="project" value="TreeGrafter"/>
</dbReference>
<dbReference type="SMART" id="SM00355">
    <property type="entry name" value="ZnF_C2H2"/>
    <property type="match status" value="2"/>
</dbReference>
<comment type="subcellular location">
    <subcellularLocation>
        <location evidence="1">Nucleus</location>
    </subcellularLocation>
</comment>
<evidence type="ECO:0000256" key="11">
    <source>
        <dbReference type="SAM" id="MobiDB-lite"/>
    </source>
</evidence>
<evidence type="ECO:0000256" key="2">
    <source>
        <dbReference type="ARBA" id="ARBA00022723"/>
    </source>
</evidence>
<dbReference type="InterPro" id="IPR050589">
    <property type="entry name" value="Ikaros_C2H2-ZF"/>
</dbReference>
<keyword evidence="14" id="KW-1185">Reference proteome</keyword>
<dbReference type="AlphaFoldDB" id="A0A183CWT5"/>
<evidence type="ECO:0000256" key="5">
    <source>
        <dbReference type="ARBA" id="ARBA00022833"/>
    </source>
</evidence>
<dbReference type="PROSITE" id="PS50157">
    <property type="entry name" value="ZINC_FINGER_C2H2_2"/>
    <property type="match status" value="1"/>
</dbReference>
<dbReference type="GO" id="GO:0005634">
    <property type="term" value="C:nucleus"/>
    <property type="evidence" value="ECO:0007669"/>
    <property type="project" value="UniProtKB-SubCell"/>
</dbReference>
<evidence type="ECO:0000256" key="6">
    <source>
        <dbReference type="ARBA" id="ARBA00023015"/>
    </source>
</evidence>
<keyword evidence="9" id="KW-0539">Nucleus</keyword>
<feature type="compositionally biased region" description="Basic residues" evidence="11">
    <location>
        <begin position="42"/>
        <end position="55"/>
    </location>
</feature>
<dbReference type="Gene3D" id="3.30.160.60">
    <property type="entry name" value="Classic Zinc Finger"/>
    <property type="match status" value="1"/>
</dbReference>
<dbReference type="PROSITE" id="PS00028">
    <property type="entry name" value="ZINC_FINGER_C2H2_1"/>
    <property type="match status" value="1"/>
</dbReference>
<keyword evidence="4 10" id="KW-0863">Zinc-finger</keyword>
<evidence type="ECO:0000256" key="4">
    <source>
        <dbReference type="ARBA" id="ARBA00022771"/>
    </source>
</evidence>
<keyword evidence="8" id="KW-0804">Transcription</keyword>
<dbReference type="PANTHER" id="PTHR24404">
    <property type="entry name" value="ZINC FINGER PROTEIN"/>
    <property type="match status" value="1"/>
</dbReference>
<reference evidence="13 14" key="2">
    <citation type="submission" date="2018-11" db="EMBL/GenBank/DDBJ databases">
        <authorList>
            <consortium name="Pathogen Informatics"/>
        </authorList>
    </citation>
    <scope>NUCLEOTIDE SEQUENCE [LARGE SCALE GENOMIC DNA]</scope>
</reference>
<keyword evidence="6" id="KW-0805">Transcription regulation</keyword>
<evidence type="ECO:0000313" key="14">
    <source>
        <dbReference type="Proteomes" id="UP000271098"/>
    </source>
</evidence>
<evidence type="ECO:0000256" key="9">
    <source>
        <dbReference type="ARBA" id="ARBA00023242"/>
    </source>
</evidence>
<evidence type="ECO:0000256" key="1">
    <source>
        <dbReference type="ARBA" id="ARBA00004123"/>
    </source>
</evidence>
<keyword evidence="2" id="KW-0479">Metal-binding</keyword>
<evidence type="ECO:0000256" key="3">
    <source>
        <dbReference type="ARBA" id="ARBA00022737"/>
    </source>
</evidence>
<evidence type="ECO:0000313" key="13">
    <source>
        <dbReference type="EMBL" id="VDK29038.1"/>
    </source>
</evidence>
<evidence type="ECO:0000256" key="8">
    <source>
        <dbReference type="ARBA" id="ARBA00023163"/>
    </source>
</evidence>
<dbReference type="InterPro" id="IPR013087">
    <property type="entry name" value="Znf_C2H2_type"/>
</dbReference>
<dbReference type="EMBL" id="UYRT01000982">
    <property type="protein sequence ID" value="VDK29038.1"/>
    <property type="molecule type" value="Genomic_DNA"/>
</dbReference>